<organism evidence="2 3">
    <name type="scientific">Orbilia ellipsospora</name>
    <dbReference type="NCBI Taxonomy" id="2528407"/>
    <lineage>
        <taxon>Eukaryota</taxon>
        <taxon>Fungi</taxon>
        <taxon>Dikarya</taxon>
        <taxon>Ascomycota</taxon>
        <taxon>Pezizomycotina</taxon>
        <taxon>Orbiliomycetes</taxon>
        <taxon>Orbiliales</taxon>
        <taxon>Orbiliaceae</taxon>
        <taxon>Orbilia</taxon>
    </lineage>
</organism>
<dbReference type="SUPFAM" id="SSF50486">
    <property type="entry name" value="FMT C-terminal domain-like"/>
    <property type="match status" value="1"/>
</dbReference>
<keyword evidence="3" id="KW-1185">Reference proteome</keyword>
<proteinExistence type="predicted"/>
<name>A0AAV9WVJ1_9PEZI</name>
<dbReference type="CDD" id="cd08701">
    <property type="entry name" value="FMT_C_HypX"/>
    <property type="match status" value="1"/>
</dbReference>
<dbReference type="CDD" id="cd08650">
    <property type="entry name" value="FMT_core_HypX_N"/>
    <property type="match status" value="1"/>
</dbReference>
<reference evidence="2 3" key="1">
    <citation type="submission" date="2019-10" db="EMBL/GenBank/DDBJ databases">
        <authorList>
            <person name="Palmer J.M."/>
        </authorList>
    </citation>
    <scope>NUCLEOTIDE SEQUENCE [LARGE SCALE GENOMIC DNA]</scope>
    <source>
        <strain evidence="2 3">TWF694</strain>
    </source>
</reference>
<dbReference type="InterPro" id="IPR029045">
    <property type="entry name" value="ClpP/crotonase-like_dom_sf"/>
</dbReference>
<protein>
    <recommendedName>
        <fullName evidence="1">Formyl transferase C-terminal domain-containing protein</fullName>
    </recommendedName>
</protein>
<comment type="caution">
    <text evidence="2">The sequence shown here is derived from an EMBL/GenBank/DDBJ whole genome shotgun (WGS) entry which is preliminary data.</text>
</comment>
<dbReference type="PANTHER" id="PTHR43388:SF1">
    <property type="entry name" value="HYDROGENASE MATURATION FACTOR HOXX"/>
    <property type="match status" value="1"/>
</dbReference>
<dbReference type="Pfam" id="PF00378">
    <property type="entry name" value="ECH_1"/>
    <property type="match status" value="1"/>
</dbReference>
<dbReference type="SUPFAM" id="SSF52096">
    <property type="entry name" value="ClpP/crotonase"/>
    <property type="match status" value="1"/>
</dbReference>
<dbReference type="Pfam" id="PF02911">
    <property type="entry name" value="Formyl_trans_C"/>
    <property type="match status" value="1"/>
</dbReference>
<accession>A0AAV9WVJ1</accession>
<dbReference type="EMBL" id="JAVHJO010000015">
    <property type="protein sequence ID" value="KAK6527601.1"/>
    <property type="molecule type" value="Genomic_DNA"/>
</dbReference>
<dbReference type="InterPro" id="IPR001753">
    <property type="entry name" value="Enoyl-CoA_hydra/iso"/>
</dbReference>
<gene>
    <name evidence="2" type="ORF">TWF694_004585</name>
</gene>
<dbReference type="InterPro" id="IPR011034">
    <property type="entry name" value="Formyl_transferase-like_C_sf"/>
</dbReference>
<evidence type="ECO:0000313" key="3">
    <source>
        <dbReference type="Proteomes" id="UP001365542"/>
    </source>
</evidence>
<dbReference type="InterPro" id="IPR005793">
    <property type="entry name" value="Formyl_trans_C"/>
</dbReference>
<sequence>MKILFLCTAHNSLSQRLYLALSPSHDITIEFALSDELMTSAANLANPDLIICPFLTAHVPREVFTKYLTLIIHPGPPGDAGPSALDWLLIGDDGTERDSKKVLENLNGKCKPGRSHWGVTILQAIEEFDAGPVWAWEQFPIDIDQAGLTKAELYRGAVSRSAISACITAIKRIQNAAGTADGMVSPGLKADAEFKKLSVQLQLPFQGGKTNSRPLLKASQRDFDVKKHDARQISRRIRCGDSQPGSLSKIFGQNLYLYGGIIDECPEGPNPGAFPAADPGTIIAIRNEAVCISTRDDRGVWITHIRRPKRAQDAALWPKVPAVSGLLELGILKNDQLPRLQWDLPLDFSKSPYATFQEIWIDFVNFAEGRIAYLYFDFYNGAMSTSQCSHLISAFDHILTTHTRQPITALVLMAGAYFSNGIALNVIEAANDPAQESWENINRIDDVVYYLLHHFPAAQIQTFGAIRGNAAAGGVALAAACDVVIAGGDVVLNPAYRGIGLYGSEYHTISYFGRCGEVKAKEMLNSMMPLSPFDARAVGLVDHVLPGSGSVLDKRVRNHMMVVIRSGGHSKVKQWKKNVDLLPANLAAVRAKELGEMALDFWSARSCRYHSRRFAFVRKVKSKHTPLRFARHRRTDEEMLDEEERDTYDKVWYYEKMREERMMEELEKRLKDRNPLLKLKIPSAIEEEKGETVFSCYYSSPEMVSTPSGGLSTPGGSIGSIGFINAPN</sequence>
<dbReference type="Gene3D" id="3.90.226.10">
    <property type="entry name" value="2-enoyl-CoA Hydratase, Chain A, domain 1"/>
    <property type="match status" value="1"/>
</dbReference>
<evidence type="ECO:0000313" key="2">
    <source>
        <dbReference type="EMBL" id="KAK6527601.1"/>
    </source>
</evidence>
<dbReference type="PANTHER" id="PTHR43388">
    <property type="entry name" value="HYDROGENASE MATURATION FACTOR HOXX"/>
    <property type="match status" value="1"/>
</dbReference>
<dbReference type="Proteomes" id="UP001365542">
    <property type="component" value="Unassembled WGS sequence"/>
</dbReference>
<dbReference type="InterPro" id="IPR036477">
    <property type="entry name" value="Formyl_transf_N_sf"/>
</dbReference>
<feature type="domain" description="Formyl transferase C-terminal" evidence="1">
    <location>
        <begin position="227"/>
        <end position="313"/>
    </location>
</feature>
<dbReference type="CDD" id="cd06558">
    <property type="entry name" value="crotonase-like"/>
    <property type="match status" value="1"/>
</dbReference>
<dbReference type="InterPro" id="IPR047180">
    <property type="entry name" value="HoxX-like"/>
</dbReference>
<dbReference type="Gene3D" id="3.40.50.12230">
    <property type="match status" value="1"/>
</dbReference>
<dbReference type="AlphaFoldDB" id="A0AAV9WVJ1"/>
<dbReference type="SUPFAM" id="SSF53328">
    <property type="entry name" value="Formyltransferase"/>
    <property type="match status" value="1"/>
</dbReference>
<evidence type="ECO:0000259" key="1">
    <source>
        <dbReference type="Pfam" id="PF02911"/>
    </source>
</evidence>
<dbReference type="GO" id="GO:0003824">
    <property type="term" value="F:catalytic activity"/>
    <property type="evidence" value="ECO:0007669"/>
    <property type="project" value="InterPro"/>
</dbReference>